<dbReference type="InterPro" id="IPR029017">
    <property type="entry name" value="Enolase-like_N"/>
</dbReference>
<dbReference type="SUPFAM" id="SSF51604">
    <property type="entry name" value="Enolase C-terminal domain-like"/>
    <property type="match status" value="1"/>
</dbReference>
<dbReference type="SMART" id="SM00922">
    <property type="entry name" value="MR_MLE"/>
    <property type="match status" value="1"/>
</dbReference>
<dbReference type="Gene3D" id="3.20.20.120">
    <property type="entry name" value="Enolase-like C-terminal domain"/>
    <property type="match status" value="1"/>
</dbReference>
<evidence type="ECO:0000313" key="3">
    <source>
        <dbReference type="EMBL" id="SVA20084.1"/>
    </source>
</evidence>
<dbReference type="PANTHER" id="PTHR48080">
    <property type="entry name" value="D-GALACTONATE DEHYDRATASE-RELATED"/>
    <property type="match status" value="1"/>
</dbReference>
<dbReference type="InterPro" id="IPR029065">
    <property type="entry name" value="Enolase_C-like"/>
</dbReference>
<gene>
    <name evidence="3" type="ORF">METZ01_LOCUS72938</name>
</gene>
<dbReference type="Gene3D" id="3.30.390.10">
    <property type="entry name" value="Enolase-like, N-terminal domain"/>
    <property type="match status" value="1"/>
</dbReference>
<organism evidence="3">
    <name type="scientific">marine metagenome</name>
    <dbReference type="NCBI Taxonomy" id="408172"/>
    <lineage>
        <taxon>unclassified sequences</taxon>
        <taxon>metagenomes</taxon>
        <taxon>ecological metagenomes</taxon>
    </lineage>
</organism>
<dbReference type="InterPro" id="IPR013341">
    <property type="entry name" value="Mandelate_racemase_N_dom"/>
</dbReference>
<dbReference type="SFLD" id="SFLDS00001">
    <property type="entry name" value="Enolase"/>
    <property type="match status" value="1"/>
</dbReference>
<keyword evidence="1" id="KW-0456">Lyase</keyword>
<dbReference type="GO" id="GO:0016829">
    <property type="term" value="F:lyase activity"/>
    <property type="evidence" value="ECO:0007669"/>
    <property type="project" value="UniProtKB-KW"/>
</dbReference>
<dbReference type="PANTHER" id="PTHR48080:SF2">
    <property type="entry name" value="D-GALACTONATE DEHYDRATASE"/>
    <property type="match status" value="1"/>
</dbReference>
<dbReference type="InterPro" id="IPR036849">
    <property type="entry name" value="Enolase-like_C_sf"/>
</dbReference>
<feature type="domain" description="Mandelate racemase/muconate lactonizing enzyme C-terminal" evidence="2">
    <location>
        <begin position="131"/>
        <end position="227"/>
    </location>
</feature>
<dbReference type="SUPFAM" id="SSF54826">
    <property type="entry name" value="Enolase N-terminal domain-like"/>
    <property type="match status" value="1"/>
</dbReference>
<protein>
    <recommendedName>
        <fullName evidence="2">Mandelate racemase/muconate lactonizing enzyme C-terminal domain-containing protein</fullName>
    </recommendedName>
</protein>
<reference evidence="3" key="1">
    <citation type="submission" date="2018-05" db="EMBL/GenBank/DDBJ databases">
        <authorList>
            <person name="Lanie J.A."/>
            <person name="Ng W.-L."/>
            <person name="Kazmierczak K.M."/>
            <person name="Andrzejewski T.M."/>
            <person name="Davidsen T.M."/>
            <person name="Wayne K.J."/>
            <person name="Tettelin H."/>
            <person name="Glass J.I."/>
            <person name="Rusch D."/>
            <person name="Podicherti R."/>
            <person name="Tsui H.-C.T."/>
            <person name="Winkler M.E."/>
        </authorList>
    </citation>
    <scope>NUCLEOTIDE SEQUENCE</scope>
</reference>
<name>A0A381TW68_9ZZZZ</name>
<dbReference type="InterPro" id="IPR013342">
    <property type="entry name" value="Mandelate_racemase_C"/>
</dbReference>
<evidence type="ECO:0000256" key="1">
    <source>
        <dbReference type="ARBA" id="ARBA00023239"/>
    </source>
</evidence>
<dbReference type="EMBL" id="UINC01005247">
    <property type="protein sequence ID" value="SVA20084.1"/>
    <property type="molecule type" value="Genomic_DNA"/>
</dbReference>
<dbReference type="AlphaFoldDB" id="A0A381TW68"/>
<dbReference type="InterPro" id="IPR034593">
    <property type="entry name" value="DgoD-like"/>
</dbReference>
<dbReference type="Pfam" id="PF02746">
    <property type="entry name" value="MR_MLE_N"/>
    <property type="match status" value="1"/>
</dbReference>
<accession>A0A381TW68</accession>
<evidence type="ECO:0000259" key="2">
    <source>
        <dbReference type="SMART" id="SM00922"/>
    </source>
</evidence>
<proteinExistence type="predicted"/>
<sequence length="358" mass="39246">MRITDVTVQLVRWPQTSGPDSTLGFVRVETDADITGHSFLGTTWRGAHYDTPYLLEVIKPLIHDQNPLNSEAIWHEMRHARREYSIRSIGAIDVALHDIAGKAAGLPIFHLLGGSRENIPAYASTGGLKTPQEFAHEAAKYSEAGWTAYKIHPPRDPVQDAKVATAVRQAVGDDMALMFDPVSAYTYEQALRVGATLSENNYEWFEDPLDDANIYGYQKLCSKLYIPVMATEYAPGGFEGLHQWIAAQATDLLRADVTVKGGITPVMKIAHLAEAFHMNCELHHGGNALANIANLHVSGAISNCKYYEVIISDKSSTFGITNPPKMESSGTVKVPCGSGLGADIDFDLLNHHTIEFLE</sequence>
<dbReference type="SFLD" id="SFLDG00179">
    <property type="entry name" value="mandelate_racemase"/>
    <property type="match status" value="1"/>
</dbReference>
<dbReference type="Pfam" id="PF13378">
    <property type="entry name" value="MR_MLE_C"/>
    <property type="match status" value="1"/>
</dbReference>